<sequence length="40" mass="4574">MCDSAFSGFKFANVFYSCLKFNLKQLALSNQLPKIIMSMH</sequence>
<dbReference type="EMBL" id="GBRH01255257">
    <property type="protein sequence ID" value="JAD42638.1"/>
    <property type="molecule type" value="Transcribed_RNA"/>
</dbReference>
<reference evidence="1" key="2">
    <citation type="journal article" date="2015" name="Data Brief">
        <title>Shoot transcriptome of the giant reed, Arundo donax.</title>
        <authorList>
            <person name="Barrero R.A."/>
            <person name="Guerrero F.D."/>
            <person name="Moolhuijzen P."/>
            <person name="Goolsby J.A."/>
            <person name="Tidwell J."/>
            <person name="Bellgard S.E."/>
            <person name="Bellgard M.I."/>
        </authorList>
    </citation>
    <scope>NUCLEOTIDE SEQUENCE</scope>
    <source>
        <tissue evidence="1">Shoot tissue taken approximately 20 cm above the soil surface</tissue>
    </source>
</reference>
<reference evidence="1" key="1">
    <citation type="submission" date="2014-09" db="EMBL/GenBank/DDBJ databases">
        <authorList>
            <person name="Magalhaes I.L.F."/>
            <person name="Oliveira U."/>
            <person name="Santos F.R."/>
            <person name="Vidigal T.H.D.A."/>
            <person name="Brescovit A.D."/>
            <person name="Santos A.J."/>
        </authorList>
    </citation>
    <scope>NUCLEOTIDE SEQUENCE</scope>
    <source>
        <tissue evidence="1">Shoot tissue taken approximately 20 cm above the soil surface</tissue>
    </source>
</reference>
<name>A0A0A8ZY58_ARUDO</name>
<protein>
    <submittedName>
        <fullName evidence="1">Uncharacterized protein</fullName>
    </submittedName>
</protein>
<proteinExistence type="predicted"/>
<organism evidence="1">
    <name type="scientific">Arundo donax</name>
    <name type="common">Giant reed</name>
    <name type="synonym">Donax arundinaceus</name>
    <dbReference type="NCBI Taxonomy" id="35708"/>
    <lineage>
        <taxon>Eukaryota</taxon>
        <taxon>Viridiplantae</taxon>
        <taxon>Streptophyta</taxon>
        <taxon>Embryophyta</taxon>
        <taxon>Tracheophyta</taxon>
        <taxon>Spermatophyta</taxon>
        <taxon>Magnoliopsida</taxon>
        <taxon>Liliopsida</taxon>
        <taxon>Poales</taxon>
        <taxon>Poaceae</taxon>
        <taxon>PACMAD clade</taxon>
        <taxon>Arundinoideae</taxon>
        <taxon>Arundineae</taxon>
        <taxon>Arundo</taxon>
    </lineage>
</organism>
<evidence type="ECO:0000313" key="1">
    <source>
        <dbReference type="EMBL" id="JAD42638.1"/>
    </source>
</evidence>
<dbReference type="AlphaFoldDB" id="A0A0A8ZY58"/>
<accession>A0A0A8ZY58</accession>